<dbReference type="GO" id="GO:0030638">
    <property type="term" value="P:polyketide metabolic process"/>
    <property type="evidence" value="ECO:0007669"/>
    <property type="project" value="InterPro"/>
</dbReference>
<keyword evidence="1" id="KW-0413">Isomerase</keyword>
<organism evidence="1 2">
    <name type="scientific">Thioalbus denitrificans</name>
    <dbReference type="NCBI Taxonomy" id="547122"/>
    <lineage>
        <taxon>Bacteria</taxon>
        <taxon>Pseudomonadati</taxon>
        <taxon>Pseudomonadota</taxon>
        <taxon>Gammaproteobacteria</taxon>
        <taxon>Chromatiales</taxon>
        <taxon>Ectothiorhodospiraceae</taxon>
        <taxon>Thioalbus</taxon>
    </lineage>
</organism>
<dbReference type="Pfam" id="PF07366">
    <property type="entry name" value="SnoaL"/>
    <property type="match status" value="1"/>
</dbReference>
<dbReference type="SUPFAM" id="SSF54427">
    <property type="entry name" value="NTF2-like"/>
    <property type="match status" value="1"/>
</dbReference>
<dbReference type="RefSeq" id="WP_211314965.1">
    <property type="nucleotide sequence ID" value="NZ_QPJY01000009.1"/>
</dbReference>
<dbReference type="GO" id="GO:0016853">
    <property type="term" value="F:isomerase activity"/>
    <property type="evidence" value="ECO:0007669"/>
    <property type="project" value="UniProtKB-KW"/>
</dbReference>
<dbReference type="EMBL" id="QPJY01000009">
    <property type="protein sequence ID" value="RCX26504.1"/>
    <property type="molecule type" value="Genomic_DNA"/>
</dbReference>
<dbReference type="Gene3D" id="3.10.450.50">
    <property type="match status" value="1"/>
</dbReference>
<dbReference type="InterPro" id="IPR009959">
    <property type="entry name" value="Cyclase_SnoaL-like"/>
</dbReference>
<accession>A0A369C3P6</accession>
<comment type="caution">
    <text evidence="1">The sequence shown here is derived from an EMBL/GenBank/DDBJ whole genome shotgun (WGS) entry which is preliminary data.</text>
</comment>
<dbReference type="AlphaFoldDB" id="A0A369C3P6"/>
<keyword evidence="2" id="KW-1185">Reference proteome</keyword>
<evidence type="ECO:0000313" key="1">
    <source>
        <dbReference type="EMBL" id="RCX26504.1"/>
    </source>
</evidence>
<sequence>MSADLERMKVQVRRFYAVLWDARDKAAIPSVLHEDCAFRGSLGDEKRGHAGFAEYVDRVHAALGEYRCSIRDLVAEGDRVFARMRFAGIHRGEFLGYPPTGERIAWDGCALFTFRGERIAEVWVLGDLKGLERRLEAARR</sequence>
<name>A0A369C3P6_9GAMM</name>
<dbReference type="PANTHER" id="PTHR38436">
    <property type="entry name" value="POLYKETIDE CYCLASE SNOAL-LIKE DOMAIN"/>
    <property type="match status" value="1"/>
</dbReference>
<evidence type="ECO:0000313" key="2">
    <source>
        <dbReference type="Proteomes" id="UP000252707"/>
    </source>
</evidence>
<dbReference type="Proteomes" id="UP000252707">
    <property type="component" value="Unassembled WGS sequence"/>
</dbReference>
<dbReference type="PANTHER" id="PTHR38436:SF1">
    <property type="entry name" value="ESTER CYCLASE"/>
    <property type="match status" value="1"/>
</dbReference>
<proteinExistence type="predicted"/>
<dbReference type="InterPro" id="IPR032710">
    <property type="entry name" value="NTF2-like_dom_sf"/>
</dbReference>
<gene>
    <name evidence="1" type="ORF">DFQ59_10933</name>
</gene>
<reference evidence="1 2" key="1">
    <citation type="submission" date="2018-07" db="EMBL/GenBank/DDBJ databases">
        <title>Genomic Encyclopedia of Type Strains, Phase IV (KMG-IV): sequencing the most valuable type-strain genomes for metagenomic binning, comparative biology and taxonomic classification.</title>
        <authorList>
            <person name="Goeker M."/>
        </authorList>
    </citation>
    <scope>NUCLEOTIDE SEQUENCE [LARGE SCALE GENOMIC DNA]</scope>
    <source>
        <strain evidence="1 2">DSM 26407</strain>
    </source>
</reference>
<protein>
    <submittedName>
        <fullName evidence="1">Steroid delta-isomerase-like uncharacterized protein</fullName>
    </submittedName>
</protein>